<organism evidence="1">
    <name type="scientific">Pandoravirus quercus</name>
    <dbReference type="NCBI Taxonomy" id="2107709"/>
    <lineage>
        <taxon>Viruses</taxon>
        <taxon>Pandoravirus</taxon>
    </lineage>
</organism>
<reference evidence="1" key="1">
    <citation type="journal article" date="2018" name="Nat. Commun.">
        <title>Diversity and evolution of the emerging Pandoraviridae family.</title>
        <authorList>
            <person name="Legendre M."/>
            <person name="Fabre E."/>
            <person name="Poirot O."/>
            <person name="Jeudy S."/>
            <person name="Lartigue A."/>
            <person name="Alempic J.M."/>
            <person name="Beucher L."/>
            <person name="Philippe N."/>
            <person name="Bertaux L."/>
            <person name="Christo-Foroux E."/>
            <person name="Labadie K."/>
            <person name="Coute Y."/>
            <person name="Abergel C."/>
            <person name="Claverie J.M."/>
        </authorList>
    </citation>
    <scope>NUCLEOTIDE SEQUENCE [LARGE SCALE GENOMIC DNA]</scope>
    <source>
        <strain evidence="1">Quercus</strain>
    </source>
</reference>
<dbReference type="KEGG" id="vg:36844219"/>
<sequence>MTHRHRTANHILGRLLLCCVAIATGLFAICTTAPLPCVAAVLGTGLAAIATRCAIKKCATAIEEDSRPTLDQCGCNRLTPSPDPSRAAFGPHWTHWKATIMASHGGPEAFDSACAAPVAIEARMCPVAGTRTGHLALDDGTVFRGQFLFRNGAFIPHGYAVRVAIDGTIHEGEWLAGEPEGMGFRTMPDGRVVHGYWSGENVDTCWRPPLWH</sequence>
<evidence type="ECO:0000313" key="1">
    <source>
        <dbReference type="EMBL" id="AVK75078.1"/>
    </source>
</evidence>
<protein>
    <submittedName>
        <fullName evidence="1">Morn repeat incomplete domain containing protein</fullName>
    </submittedName>
</protein>
<accession>A0A2U7U9F3</accession>
<proteinExistence type="predicted"/>
<dbReference type="GeneID" id="36844219"/>
<dbReference type="SUPFAM" id="SSF82185">
    <property type="entry name" value="Histone H3 K4-specific methyltransferase SET7/9 N-terminal domain"/>
    <property type="match status" value="1"/>
</dbReference>
<dbReference type="EMBL" id="MG011689">
    <property type="protein sequence ID" value="AVK75078.1"/>
    <property type="molecule type" value="Genomic_DNA"/>
</dbReference>
<dbReference type="Proteomes" id="UP000248852">
    <property type="component" value="Segment"/>
</dbReference>
<gene>
    <name evidence="1" type="ORF">pqer_cds_656</name>
</gene>
<name>A0A2U7U9F3_9VIRU</name>
<dbReference type="RefSeq" id="YP_009483347.1">
    <property type="nucleotide sequence ID" value="NC_037667.1"/>
</dbReference>